<gene>
    <name evidence="2" type="ORF">HED64_00210</name>
</gene>
<protein>
    <recommendedName>
        <fullName evidence="4">Phosphatidate cytidylyltransferase</fullName>
    </recommendedName>
</protein>
<organism evidence="2 3">
    <name type="scientific">Paeniglutamicibacter terrestris</name>
    <dbReference type="NCBI Taxonomy" id="2723403"/>
    <lineage>
        <taxon>Bacteria</taxon>
        <taxon>Bacillati</taxon>
        <taxon>Actinomycetota</taxon>
        <taxon>Actinomycetes</taxon>
        <taxon>Micrococcales</taxon>
        <taxon>Micrococcaceae</taxon>
        <taxon>Paeniglutamicibacter</taxon>
    </lineage>
</organism>
<reference evidence="2 3" key="1">
    <citation type="submission" date="2020-04" db="EMBL/GenBank/DDBJ databases">
        <title>Paeniglutamicibacter sp. ANT13_2, a novel actinomycete isolated from sediment in Antarctica.</title>
        <authorList>
            <person name="Sakdapetsiri C."/>
            <person name="Pinyakong O."/>
        </authorList>
    </citation>
    <scope>NUCLEOTIDE SEQUENCE [LARGE SCALE GENOMIC DNA]</scope>
    <source>
        <strain evidence="2 3">ANT13_2</strain>
    </source>
</reference>
<dbReference type="RefSeq" id="WP_168150163.1">
    <property type="nucleotide sequence ID" value="NZ_JAAWVT010000001.1"/>
</dbReference>
<keyword evidence="3" id="KW-1185">Reference proteome</keyword>
<feature type="transmembrane region" description="Helical" evidence="1">
    <location>
        <begin position="32"/>
        <end position="50"/>
    </location>
</feature>
<evidence type="ECO:0000313" key="2">
    <source>
        <dbReference type="EMBL" id="NKG19127.1"/>
    </source>
</evidence>
<keyword evidence="1" id="KW-0472">Membrane</keyword>
<evidence type="ECO:0008006" key="4">
    <source>
        <dbReference type="Google" id="ProtNLM"/>
    </source>
</evidence>
<sequence>MSISRTSQVALILSIALVVSGALVVTFSDLGILGWVLIVLGIVAEIIAVTRKRTVLQ</sequence>
<keyword evidence="1" id="KW-0812">Transmembrane</keyword>
<evidence type="ECO:0000313" key="3">
    <source>
        <dbReference type="Proteomes" id="UP000746595"/>
    </source>
</evidence>
<dbReference type="Proteomes" id="UP000746595">
    <property type="component" value="Unassembled WGS sequence"/>
</dbReference>
<keyword evidence="1" id="KW-1133">Transmembrane helix</keyword>
<comment type="caution">
    <text evidence="2">The sequence shown here is derived from an EMBL/GenBank/DDBJ whole genome shotgun (WGS) entry which is preliminary data.</text>
</comment>
<accession>A0ABX1G0Y2</accession>
<name>A0ABX1G0Y2_9MICC</name>
<proteinExistence type="predicted"/>
<dbReference type="EMBL" id="JAAWVT010000001">
    <property type="protein sequence ID" value="NKG19127.1"/>
    <property type="molecule type" value="Genomic_DNA"/>
</dbReference>
<evidence type="ECO:0000256" key="1">
    <source>
        <dbReference type="SAM" id="Phobius"/>
    </source>
</evidence>